<accession>A0A5S3QMH0</accession>
<protein>
    <submittedName>
        <fullName evidence="4">Nucleoside deaminase</fullName>
    </submittedName>
</protein>
<dbReference type="AlphaFoldDB" id="A0A5S3QMH0"/>
<reference evidence="4 5" key="1">
    <citation type="submission" date="2019-05" db="EMBL/GenBank/DDBJ databases">
        <title>Genomic analysis of Lentibacillus sp. NKC220-2.</title>
        <authorList>
            <person name="Oh Y.J."/>
        </authorList>
    </citation>
    <scope>NUCLEOTIDE SEQUENCE [LARGE SCALE GENOMIC DNA]</scope>
    <source>
        <strain evidence="4 5">NKC220-2</strain>
    </source>
</reference>
<dbReference type="SUPFAM" id="SSF53927">
    <property type="entry name" value="Cytidine deaminase-like"/>
    <property type="match status" value="1"/>
</dbReference>
<dbReference type="EMBL" id="VCIA01000001">
    <property type="protein sequence ID" value="TMN21676.1"/>
    <property type="molecule type" value="Genomic_DNA"/>
</dbReference>
<evidence type="ECO:0000256" key="1">
    <source>
        <dbReference type="ARBA" id="ARBA00022723"/>
    </source>
</evidence>
<name>A0A5S3QMH0_9BACI</name>
<proteinExistence type="predicted"/>
<dbReference type="RefSeq" id="WP_138602317.1">
    <property type="nucleotide sequence ID" value="NZ_VCIA01000001.1"/>
</dbReference>
<dbReference type="OrthoDB" id="9802676at2"/>
<dbReference type="PANTHER" id="PTHR11079">
    <property type="entry name" value="CYTOSINE DEAMINASE FAMILY MEMBER"/>
    <property type="match status" value="1"/>
</dbReference>
<evidence type="ECO:0000256" key="2">
    <source>
        <dbReference type="ARBA" id="ARBA00022833"/>
    </source>
</evidence>
<dbReference type="Gene3D" id="3.40.140.10">
    <property type="entry name" value="Cytidine Deaminase, domain 2"/>
    <property type="match status" value="1"/>
</dbReference>
<feature type="domain" description="CMP/dCMP-type deaminase" evidence="3">
    <location>
        <begin position="1"/>
        <end position="123"/>
    </location>
</feature>
<dbReference type="CDD" id="cd01285">
    <property type="entry name" value="nucleoside_deaminase"/>
    <property type="match status" value="1"/>
</dbReference>
<comment type="caution">
    <text evidence="4">The sequence shown here is derived from an EMBL/GenBank/DDBJ whole genome shotgun (WGS) entry which is preliminary data.</text>
</comment>
<dbReference type="PROSITE" id="PS00903">
    <property type="entry name" value="CYT_DCMP_DEAMINASES_1"/>
    <property type="match status" value="1"/>
</dbReference>
<evidence type="ECO:0000313" key="4">
    <source>
        <dbReference type="EMBL" id="TMN21676.1"/>
    </source>
</evidence>
<dbReference type="GO" id="GO:0008270">
    <property type="term" value="F:zinc ion binding"/>
    <property type="evidence" value="ECO:0007669"/>
    <property type="project" value="InterPro"/>
</dbReference>
<dbReference type="Pfam" id="PF00383">
    <property type="entry name" value="dCMP_cyt_deam_1"/>
    <property type="match status" value="1"/>
</dbReference>
<dbReference type="PANTHER" id="PTHR11079:SF161">
    <property type="entry name" value="CMP_DCMP-TYPE DEAMINASE DOMAIN-CONTAINING PROTEIN"/>
    <property type="match status" value="1"/>
</dbReference>
<dbReference type="GO" id="GO:0006152">
    <property type="term" value="P:purine nucleoside catabolic process"/>
    <property type="evidence" value="ECO:0007669"/>
    <property type="project" value="TreeGrafter"/>
</dbReference>
<gene>
    <name evidence="4" type="ORF">FFL34_05795</name>
</gene>
<dbReference type="PROSITE" id="PS51747">
    <property type="entry name" value="CYT_DCMP_DEAMINASES_2"/>
    <property type="match status" value="1"/>
</dbReference>
<organism evidence="4 5">
    <name type="scientific">Lentibacillus cibarius</name>
    <dbReference type="NCBI Taxonomy" id="2583219"/>
    <lineage>
        <taxon>Bacteria</taxon>
        <taxon>Bacillati</taxon>
        <taxon>Bacillota</taxon>
        <taxon>Bacilli</taxon>
        <taxon>Bacillales</taxon>
        <taxon>Bacillaceae</taxon>
        <taxon>Lentibacillus</taxon>
    </lineage>
</organism>
<evidence type="ECO:0000259" key="3">
    <source>
        <dbReference type="PROSITE" id="PS51747"/>
    </source>
</evidence>
<dbReference type="InterPro" id="IPR002125">
    <property type="entry name" value="CMP_dCMP_dom"/>
</dbReference>
<sequence length="150" mass="17091">MDQFMDRAVELAEENVREGRIPFGAVLVKDGKAVSEAAAGEQKTYDVTGHAEILAIRKAQDQLQTNDFSGYIMYTSGEPCSMCLTAIYAAGIDNVYYYNSIEEMTSVGMDEWEKIYKEMNKSDADRSILMEQVSLQTDRKNPMQLWYERQ</sequence>
<dbReference type="GO" id="GO:0047974">
    <property type="term" value="F:guanosine deaminase activity"/>
    <property type="evidence" value="ECO:0007669"/>
    <property type="project" value="TreeGrafter"/>
</dbReference>
<evidence type="ECO:0000313" key="5">
    <source>
        <dbReference type="Proteomes" id="UP000306980"/>
    </source>
</evidence>
<keyword evidence="1" id="KW-0479">Metal-binding</keyword>
<dbReference type="Proteomes" id="UP000306980">
    <property type="component" value="Unassembled WGS sequence"/>
</dbReference>
<keyword evidence="2" id="KW-0862">Zinc</keyword>
<dbReference type="InterPro" id="IPR016193">
    <property type="entry name" value="Cytidine_deaminase-like"/>
</dbReference>
<dbReference type="InterPro" id="IPR016192">
    <property type="entry name" value="APOBEC/CMP_deaminase_Zn-bd"/>
</dbReference>